<keyword evidence="2" id="KW-1185">Reference proteome</keyword>
<organism evidence="1 2">
    <name type="scientific">Caballeronia mineralivorans PML1(12)</name>
    <dbReference type="NCBI Taxonomy" id="908627"/>
    <lineage>
        <taxon>Bacteria</taxon>
        <taxon>Pseudomonadati</taxon>
        <taxon>Pseudomonadota</taxon>
        <taxon>Betaproteobacteria</taxon>
        <taxon>Burkholderiales</taxon>
        <taxon>Burkholderiaceae</taxon>
        <taxon>Caballeronia</taxon>
    </lineage>
</organism>
<accession>A0A0J1CIL5</accession>
<sequence>MHQWQGKVWIPPSADLELRNVRRADGELIDSVTWETLRPRDQISLVLLDESAGPTGEVVNGAFEEMRRRFPEWHLAGWHDRLMD</sequence>
<comment type="caution">
    <text evidence="1">The sequence shown here is derived from an EMBL/GenBank/DDBJ whole genome shotgun (WGS) entry which is preliminary data.</text>
</comment>
<name>A0A0J1CIL5_9BURK</name>
<protein>
    <submittedName>
        <fullName evidence="1">Uncharacterized protein</fullName>
    </submittedName>
</protein>
<dbReference type="Proteomes" id="UP000035963">
    <property type="component" value="Unassembled WGS sequence"/>
</dbReference>
<evidence type="ECO:0000313" key="2">
    <source>
        <dbReference type="Proteomes" id="UP000035963"/>
    </source>
</evidence>
<dbReference type="PATRIC" id="fig|908627.4.peg.9245"/>
<evidence type="ECO:0000313" key="1">
    <source>
        <dbReference type="EMBL" id="KLU20512.1"/>
    </source>
</evidence>
<dbReference type="AlphaFoldDB" id="A0A0J1CIL5"/>
<gene>
    <name evidence="1" type="ORF">EOS_41140</name>
</gene>
<dbReference type="EMBL" id="AEJF01000251">
    <property type="protein sequence ID" value="KLU20512.1"/>
    <property type="molecule type" value="Genomic_DNA"/>
</dbReference>
<proteinExistence type="predicted"/>
<reference evidence="1 2" key="1">
    <citation type="journal article" date="2015" name="Genome Announc.">
        <title>Draft Genome Sequence of Burkholderia sp. Strain PML1(12), an Ectomycorrhizosphere-Inhabiting Bacterium with Effective Mineral-Weathering Ability.</title>
        <authorList>
            <person name="Uroz S."/>
            <person name="Oger P."/>
        </authorList>
    </citation>
    <scope>NUCLEOTIDE SEQUENCE [LARGE SCALE GENOMIC DNA]</scope>
    <source>
        <strain evidence="2">PML1(12)</strain>
    </source>
</reference>
<dbReference type="RefSeq" id="WP_047897981.1">
    <property type="nucleotide sequence ID" value="NZ_AEJF01000251.1"/>
</dbReference>